<organism evidence="2 3">
    <name type="scientific">Marinobacterium aestuariivivens</name>
    <dbReference type="NCBI Taxonomy" id="1698799"/>
    <lineage>
        <taxon>Bacteria</taxon>
        <taxon>Pseudomonadati</taxon>
        <taxon>Pseudomonadota</taxon>
        <taxon>Gammaproteobacteria</taxon>
        <taxon>Oceanospirillales</taxon>
        <taxon>Oceanospirillaceae</taxon>
        <taxon>Marinobacterium</taxon>
    </lineage>
</organism>
<keyword evidence="2" id="KW-0456">Lyase</keyword>
<dbReference type="EMBL" id="JBHSWE010000001">
    <property type="protein sequence ID" value="MFC6672941.1"/>
    <property type="molecule type" value="Genomic_DNA"/>
</dbReference>
<dbReference type="InterPro" id="IPR029787">
    <property type="entry name" value="Nucleotide_cyclase"/>
</dbReference>
<dbReference type="Pfam" id="PF00211">
    <property type="entry name" value="Guanylate_cyc"/>
    <property type="match status" value="1"/>
</dbReference>
<dbReference type="SUPFAM" id="SSF55073">
    <property type="entry name" value="Nucleotide cyclase"/>
    <property type="match status" value="1"/>
</dbReference>
<reference evidence="3" key="1">
    <citation type="journal article" date="2019" name="Int. J. Syst. Evol. Microbiol.">
        <title>The Global Catalogue of Microorganisms (GCM) 10K type strain sequencing project: providing services to taxonomists for standard genome sequencing and annotation.</title>
        <authorList>
            <consortium name="The Broad Institute Genomics Platform"/>
            <consortium name="The Broad Institute Genome Sequencing Center for Infectious Disease"/>
            <person name="Wu L."/>
            <person name="Ma J."/>
        </authorList>
    </citation>
    <scope>NUCLEOTIDE SEQUENCE [LARGE SCALE GENOMIC DNA]</scope>
    <source>
        <strain evidence="3">NBRC 111756</strain>
    </source>
</reference>
<sequence>MLQSKTVAFAGGRVRRDIEATAMANEQQRAVLFADISGSTRLYEAVGDLRAREIVANCIGLMISACEGQGGTLIKTIGDEVMVSFEEARAAARSAIRMQEGISGALVVEGRPIQIRVGFHQGSVLLDAGDIFGDTVNLAARIAAQAKAGQVLTTGATFRILGPEWAGMVRRIDCAPVKGKREEVEIFELLWQRDDLTRMAGCEPGPRLTRPGARLRLEYRGLSIEICAQRPSLTIGRSEQNDLVVIQSWRPASMPASITTRVTSC</sequence>
<proteinExistence type="predicted"/>
<dbReference type="EC" id="4.6.1.-" evidence="2"/>
<keyword evidence="3" id="KW-1185">Reference proteome</keyword>
<evidence type="ECO:0000313" key="3">
    <source>
        <dbReference type="Proteomes" id="UP001596422"/>
    </source>
</evidence>
<dbReference type="Proteomes" id="UP001596422">
    <property type="component" value="Unassembled WGS sequence"/>
</dbReference>
<protein>
    <submittedName>
        <fullName evidence="2">Adenylate/guanylate cyclase domain-containing protein</fullName>
        <ecNumber evidence="2">4.6.1.-</ecNumber>
    </submittedName>
</protein>
<name>A0ABW2A614_9GAMM</name>
<dbReference type="Gene3D" id="3.30.70.1230">
    <property type="entry name" value="Nucleotide cyclase"/>
    <property type="match status" value="1"/>
</dbReference>
<comment type="caution">
    <text evidence="2">The sequence shown here is derived from an EMBL/GenBank/DDBJ whole genome shotgun (WGS) entry which is preliminary data.</text>
</comment>
<dbReference type="CDD" id="cd07302">
    <property type="entry name" value="CHD"/>
    <property type="match status" value="1"/>
</dbReference>
<dbReference type="PANTHER" id="PTHR43081:SF1">
    <property type="entry name" value="ADENYLATE CYCLASE, TERMINAL-DIFFERENTIATION SPECIFIC"/>
    <property type="match status" value="1"/>
</dbReference>
<feature type="domain" description="Guanylate cyclase" evidence="1">
    <location>
        <begin position="30"/>
        <end position="143"/>
    </location>
</feature>
<dbReference type="PANTHER" id="PTHR43081">
    <property type="entry name" value="ADENYLATE CYCLASE, TERMINAL-DIFFERENTIATION SPECIFIC-RELATED"/>
    <property type="match status" value="1"/>
</dbReference>
<dbReference type="InterPro" id="IPR001054">
    <property type="entry name" value="A/G_cyclase"/>
</dbReference>
<evidence type="ECO:0000313" key="2">
    <source>
        <dbReference type="EMBL" id="MFC6672941.1"/>
    </source>
</evidence>
<dbReference type="RefSeq" id="WP_379911346.1">
    <property type="nucleotide sequence ID" value="NZ_JBHSWE010000001.1"/>
</dbReference>
<dbReference type="SMART" id="SM00044">
    <property type="entry name" value="CYCc"/>
    <property type="match status" value="1"/>
</dbReference>
<gene>
    <name evidence="2" type="ORF">ACFQDL_24770</name>
</gene>
<accession>A0ABW2A614</accession>
<dbReference type="PROSITE" id="PS50125">
    <property type="entry name" value="GUANYLATE_CYCLASE_2"/>
    <property type="match status" value="1"/>
</dbReference>
<evidence type="ECO:0000259" key="1">
    <source>
        <dbReference type="PROSITE" id="PS50125"/>
    </source>
</evidence>
<dbReference type="GO" id="GO:0016829">
    <property type="term" value="F:lyase activity"/>
    <property type="evidence" value="ECO:0007669"/>
    <property type="project" value="UniProtKB-KW"/>
</dbReference>
<dbReference type="InterPro" id="IPR050697">
    <property type="entry name" value="Adenylyl/Guanylyl_Cyclase_3/4"/>
</dbReference>